<keyword evidence="2" id="KW-1185">Reference proteome</keyword>
<dbReference type="RefSeq" id="WP_057833339.1">
    <property type="nucleotide sequence ID" value="NZ_LLXZ01000001.1"/>
</dbReference>
<comment type="caution">
    <text evidence="1">The sequence shown here is derived from an EMBL/GenBank/DDBJ whole genome shotgun (WGS) entry which is preliminary data.</text>
</comment>
<dbReference type="STRING" id="280332.CQ12_28960"/>
<organism evidence="1 2">
    <name type="scientific">Bradyrhizobium jicamae</name>
    <dbReference type="NCBI Taxonomy" id="280332"/>
    <lineage>
        <taxon>Bacteria</taxon>
        <taxon>Pseudomonadati</taxon>
        <taxon>Pseudomonadota</taxon>
        <taxon>Alphaproteobacteria</taxon>
        <taxon>Hyphomicrobiales</taxon>
        <taxon>Nitrobacteraceae</taxon>
        <taxon>Bradyrhizobium</taxon>
    </lineage>
</organism>
<dbReference type="Proteomes" id="UP000050863">
    <property type="component" value="Unassembled WGS sequence"/>
</dbReference>
<evidence type="ECO:0000313" key="2">
    <source>
        <dbReference type="Proteomes" id="UP000050863"/>
    </source>
</evidence>
<dbReference type="EMBL" id="LLXZ01000001">
    <property type="protein sequence ID" value="KRR15983.1"/>
    <property type="molecule type" value="Genomic_DNA"/>
</dbReference>
<name>A0A0R3MDI2_9BRAD</name>
<dbReference type="AlphaFoldDB" id="A0A0R3MDI2"/>
<reference evidence="1 2" key="1">
    <citation type="submission" date="2014-03" db="EMBL/GenBank/DDBJ databases">
        <title>Bradyrhizobium valentinum sp. nov., isolated from effective nodules of Lupinus mariae-josephae, a lupine endemic of basic-lime soils in Eastern Spain.</title>
        <authorList>
            <person name="Duran D."/>
            <person name="Rey L."/>
            <person name="Navarro A."/>
            <person name="Busquets A."/>
            <person name="Imperial J."/>
            <person name="Ruiz-Argueso T."/>
        </authorList>
    </citation>
    <scope>NUCLEOTIDE SEQUENCE [LARGE SCALE GENOMIC DNA]</scope>
    <source>
        <strain evidence="1 2">PAC68</strain>
    </source>
</reference>
<protein>
    <submittedName>
        <fullName evidence="1">Uncharacterized protein</fullName>
    </submittedName>
</protein>
<evidence type="ECO:0000313" key="1">
    <source>
        <dbReference type="EMBL" id="KRR15983.1"/>
    </source>
</evidence>
<accession>A0A0R3MDI2</accession>
<sequence>MEITFVQANEAARGAVVSVPGILLKISERARGVPLVGQTVKVADGSFLVGLSGHEADGARNVQLLKQRPWFDIPIFYASQRRGILAVEKGYRGEQMFREAMTKWERAQ</sequence>
<proteinExistence type="predicted"/>
<gene>
    <name evidence="1" type="ORF">CQ12_28960</name>
</gene>
<dbReference type="OrthoDB" id="8442940at2"/>